<organism evidence="1 2">
    <name type="scientific">Nicotiana tabacum</name>
    <name type="common">Common tobacco</name>
    <dbReference type="NCBI Taxonomy" id="4097"/>
    <lineage>
        <taxon>Eukaryota</taxon>
        <taxon>Viridiplantae</taxon>
        <taxon>Streptophyta</taxon>
        <taxon>Embryophyta</taxon>
        <taxon>Tracheophyta</taxon>
        <taxon>Spermatophyta</taxon>
        <taxon>Magnoliopsida</taxon>
        <taxon>eudicotyledons</taxon>
        <taxon>Gunneridae</taxon>
        <taxon>Pentapetalae</taxon>
        <taxon>asterids</taxon>
        <taxon>lamiids</taxon>
        <taxon>Solanales</taxon>
        <taxon>Solanaceae</taxon>
        <taxon>Nicotianoideae</taxon>
        <taxon>Nicotianeae</taxon>
        <taxon>Nicotiana</taxon>
    </lineage>
</organism>
<dbReference type="GO" id="GO:0010082">
    <property type="term" value="P:regulation of root meristem growth"/>
    <property type="evidence" value="ECO:0007669"/>
    <property type="project" value="InterPro"/>
</dbReference>
<dbReference type="Proteomes" id="UP000790787">
    <property type="component" value="Chromosome 15"/>
</dbReference>
<dbReference type="KEGG" id="nta:107793491"/>
<evidence type="ECO:0000313" key="1">
    <source>
        <dbReference type="Proteomes" id="UP000790787"/>
    </source>
</evidence>
<accession>A0A1S4A3U6</accession>
<dbReference type="PANTHER" id="PTHR36313:SF3">
    <property type="match status" value="1"/>
</dbReference>
<protein>
    <submittedName>
        <fullName evidence="2">Uncharacterized protein LOC107793491</fullName>
    </submittedName>
</protein>
<dbReference type="RefSeq" id="XP_016471347.1">
    <property type="nucleotide sequence ID" value="XM_016615861.1"/>
</dbReference>
<name>A0A1S4A3U6_TOBAC</name>
<dbReference type="InterPro" id="IPR038804">
    <property type="entry name" value="RGF3"/>
</dbReference>
<evidence type="ECO:0000313" key="2">
    <source>
        <dbReference type="RefSeq" id="XP_016471347.1"/>
    </source>
</evidence>
<reference evidence="1" key="1">
    <citation type="journal article" date="2014" name="Nat. Commun.">
        <title>The tobacco genome sequence and its comparison with those of tomato and potato.</title>
        <authorList>
            <person name="Sierro N."/>
            <person name="Battey J.N."/>
            <person name="Ouadi S."/>
            <person name="Bakaher N."/>
            <person name="Bovet L."/>
            <person name="Willig A."/>
            <person name="Goepfert S."/>
            <person name="Peitsch M.C."/>
            <person name="Ivanov N.V."/>
        </authorList>
    </citation>
    <scope>NUCLEOTIDE SEQUENCE [LARGE SCALE GENOMIC DNA]</scope>
</reference>
<keyword evidence="1" id="KW-1185">Reference proteome</keyword>
<proteinExistence type="predicted"/>
<sequence length="136" mass="15813">MFCSMTYTFSDRNRLKKMVSLRFSRVVLVLLLIFLLMKDSNAHTYQVLRPKTVADEAENGFTMAGRRYLSEKEWRSLKYFQDVEKVEDKMKIKENSIKKSGGSATHDSVGNSYRGNFMALISADYHMTRQHPSKNN</sequence>
<dbReference type="PANTHER" id="PTHR36313">
    <property type="entry name" value="ROOT MERISTEM GROWTH FACTOR 2"/>
    <property type="match status" value="1"/>
</dbReference>
<dbReference type="GeneID" id="107793491"/>
<dbReference type="OrthoDB" id="10291808at2759"/>
<gene>
    <name evidence="2" type="primary">LOC107793491</name>
</gene>
<dbReference type="RefSeq" id="XP_016471347.1">
    <property type="nucleotide sequence ID" value="XM_016615861.2"/>
</dbReference>
<reference evidence="2" key="2">
    <citation type="submission" date="2025-08" db="UniProtKB">
        <authorList>
            <consortium name="RefSeq"/>
        </authorList>
    </citation>
    <scope>IDENTIFICATION</scope>
    <source>
        <tissue evidence="2">Leaf</tissue>
    </source>
</reference>
<dbReference type="GO" id="GO:0008083">
    <property type="term" value="F:growth factor activity"/>
    <property type="evidence" value="ECO:0007669"/>
    <property type="project" value="InterPro"/>
</dbReference>
<dbReference type="PaxDb" id="4097-A0A1S4A3U6"/>
<dbReference type="AlphaFoldDB" id="A0A1S4A3U6"/>